<sequence>MDSRPSLGFPLGTALLMMVIFTLTGIISCCYHWDKLRRYHAAADSADIGPSDMDLKQKQKQSLPVIMPGDNVPRFIALPCPCEPPRLGKIIVDVQKQPPPPPPMAELFH</sequence>
<dbReference type="InterPro" id="IPR037699">
    <property type="entry name" value="At5g65660-like"/>
</dbReference>
<dbReference type="PANTHER" id="PTHR34291">
    <property type="entry name" value="HYDROXYPROLINE-RICH GLYCOPROTEIN FAMILY PROTEIN"/>
    <property type="match status" value="1"/>
</dbReference>
<dbReference type="PROSITE" id="PS51257">
    <property type="entry name" value="PROKAR_LIPOPROTEIN"/>
    <property type="match status" value="1"/>
</dbReference>
<gene>
    <name evidence="3" type="ORF">CDL12_17596</name>
    <name evidence="2" type="ORF">CDL12_25299</name>
</gene>
<dbReference type="OrthoDB" id="1936969at2759"/>
<accession>A0A2G9GA72</accession>
<reference evidence="4" key="2">
    <citation type="journal article" date="2018" name="Gigascience">
        <title>Genome assembly of the Pink Ipe (Handroanthus impetiginosus, Bignoniaceae), a highly valued, ecologically keystone Neotropical timber forest tree.</title>
        <authorList>
            <person name="Silva-Junior O.B."/>
            <person name="Grattapaglia D."/>
            <person name="Novaes E."/>
            <person name="Collevatti R.G."/>
        </authorList>
    </citation>
    <scope>NUCLEOTIDE SEQUENCE [LARGE SCALE GENOMIC DNA]</scope>
    <source>
        <strain evidence="4">cv. UFG-1</strain>
    </source>
</reference>
<keyword evidence="4" id="KW-1185">Reference proteome</keyword>
<evidence type="ECO:0000313" key="3">
    <source>
        <dbReference type="EMBL" id="PIN09819.1"/>
    </source>
</evidence>
<keyword evidence="1" id="KW-0472">Membrane</keyword>
<comment type="caution">
    <text evidence="2">The sequence shown here is derived from an EMBL/GenBank/DDBJ whole genome shotgun (WGS) entry which is preliminary data.</text>
</comment>
<evidence type="ECO:0000313" key="4">
    <source>
        <dbReference type="Proteomes" id="UP000231279"/>
    </source>
</evidence>
<feature type="transmembrane region" description="Helical" evidence="1">
    <location>
        <begin position="12"/>
        <end position="33"/>
    </location>
</feature>
<evidence type="ECO:0000313" key="2">
    <source>
        <dbReference type="EMBL" id="PIN02191.1"/>
    </source>
</evidence>
<keyword evidence="1" id="KW-0812">Transmembrane</keyword>
<organism evidence="2 4">
    <name type="scientific">Handroanthus impetiginosus</name>
    <dbReference type="NCBI Taxonomy" id="429701"/>
    <lineage>
        <taxon>Eukaryota</taxon>
        <taxon>Viridiplantae</taxon>
        <taxon>Streptophyta</taxon>
        <taxon>Embryophyta</taxon>
        <taxon>Tracheophyta</taxon>
        <taxon>Spermatophyta</taxon>
        <taxon>Magnoliopsida</taxon>
        <taxon>eudicotyledons</taxon>
        <taxon>Gunneridae</taxon>
        <taxon>Pentapetalae</taxon>
        <taxon>asterids</taxon>
        <taxon>lamiids</taxon>
        <taxon>Lamiales</taxon>
        <taxon>Bignoniaceae</taxon>
        <taxon>Crescentiina</taxon>
        <taxon>Tabebuia alliance</taxon>
        <taxon>Handroanthus</taxon>
    </lineage>
</organism>
<dbReference type="PANTHER" id="PTHR34291:SF1">
    <property type="entry name" value="HYDROXYPROLINE-RICH GLYCOPROTEIN FAMILY PROTEIN"/>
    <property type="match status" value="1"/>
</dbReference>
<evidence type="ECO:0008006" key="5">
    <source>
        <dbReference type="Google" id="ProtNLM"/>
    </source>
</evidence>
<evidence type="ECO:0000256" key="1">
    <source>
        <dbReference type="SAM" id="Phobius"/>
    </source>
</evidence>
<reference evidence="2" key="1">
    <citation type="submission" date="2017-07" db="EMBL/GenBank/DDBJ databases">
        <authorList>
            <person name="Sun Z.S."/>
            <person name="Albrecht U."/>
            <person name="Echele G."/>
            <person name="Lee C.C."/>
        </authorList>
    </citation>
    <scope>NUCLEOTIDE SEQUENCE</scope>
    <source>
        <strain evidence="2">UFG-1</strain>
        <tissue evidence="2">Leaf</tissue>
    </source>
</reference>
<keyword evidence="1" id="KW-1133">Transmembrane helix</keyword>
<protein>
    <recommendedName>
        <fullName evidence="5">Hydroxyproline-rich glycoprotein family protein</fullName>
    </recommendedName>
</protein>
<name>A0A2G9GA72_9LAMI</name>
<proteinExistence type="predicted"/>
<dbReference type="AlphaFoldDB" id="A0A2G9GA72"/>
<reference evidence="2" key="3">
    <citation type="journal article" date="2018" name="Gigascience">
        <title>Genome assembly of the pink ipe (Handroanthus impetiginosus, Bignoniaceae), a highly-valued ecologically keystone neotropical timber forest tree.</title>
        <authorList>
            <person name="Silva-Junior O.B."/>
            <person name="Novaes E."/>
            <person name="Grattapaglia D."/>
            <person name="Collevatti R.G."/>
        </authorList>
    </citation>
    <scope>NUCLEOTIDE SEQUENCE [LARGE SCALE GENOMIC DNA]</scope>
    <source>
        <strain evidence="2">UFG-1</strain>
        <tissue evidence="2">Leaf</tissue>
    </source>
</reference>
<dbReference type="EMBL" id="NKXS01006027">
    <property type="protein sequence ID" value="PIN02191.1"/>
    <property type="molecule type" value="Genomic_DNA"/>
</dbReference>
<dbReference type="Proteomes" id="UP000231279">
    <property type="component" value="Unassembled WGS sequence"/>
</dbReference>
<dbReference type="STRING" id="429701.A0A2G9GA72"/>
<dbReference type="EMBL" id="NKXS01003417">
    <property type="protein sequence ID" value="PIN09819.1"/>
    <property type="molecule type" value="Genomic_DNA"/>
</dbReference>